<protein>
    <submittedName>
        <fullName evidence="1">Uncharacterized protein</fullName>
    </submittedName>
</protein>
<comment type="caution">
    <text evidence="1">The sequence shown here is derived from an EMBL/GenBank/DDBJ whole genome shotgun (WGS) entry which is preliminary data.</text>
</comment>
<dbReference type="EMBL" id="BMFN01000003">
    <property type="protein sequence ID" value="GGF77514.1"/>
    <property type="molecule type" value="Genomic_DNA"/>
</dbReference>
<keyword evidence="2" id="KW-1185">Reference proteome</keyword>
<reference evidence="1 2" key="1">
    <citation type="journal article" date="2019" name="Int. J. Syst. Evol. Microbiol.">
        <title>The Global Catalogue of Microorganisms (GCM) 10K type strain sequencing project: providing services to taxonomists for standard genome sequencing and annotation.</title>
        <authorList>
            <consortium name="The Broad Institute Genomics Platform"/>
            <consortium name="The Broad Institute Genome Sequencing Center for Infectious Disease"/>
            <person name="Wu L."/>
            <person name="Ma J."/>
        </authorList>
    </citation>
    <scope>NUCLEOTIDE SEQUENCE [LARGE SCALE GENOMIC DNA]</scope>
    <source>
        <strain evidence="1 2">CGMCC 1.12720</strain>
    </source>
</reference>
<organism evidence="1 2">
    <name type="scientific">Hymenobacter qilianensis</name>
    <dbReference type="NCBI Taxonomy" id="1385715"/>
    <lineage>
        <taxon>Bacteria</taxon>
        <taxon>Pseudomonadati</taxon>
        <taxon>Bacteroidota</taxon>
        <taxon>Cytophagia</taxon>
        <taxon>Cytophagales</taxon>
        <taxon>Hymenobacteraceae</taxon>
        <taxon>Hymenobacter</taxon>
    </lineage>
</organism>
<name>A0ACB5PW60_9BACT</name>
<evidence type="ECO:0000313" key="1">
    <source>
        <dbReference type="EMBL" id="GGF77514.1"/>
    </source>
</evidence>
<dbReference type="Proteomes" id="UP000605392">
    <property type="component" value="Unassembled WGS sequence"/>
</dbReference>
<accession>A0ACB5PW60</accession>
<sequence>MLYSTAHVFVLPSIEEGLSMVQGEALACGCPVIASTNTGAEDLFSDRVEGYIVPIRAPEKLRERLEQLLEDNQLRLEMSEAAKLRVKALGGWNSYGNSFTHLIKSL</sequence>
<proteinExistence type="predicted"/>
<gene>
    <name evidence="1" type="ORF">GCM10011375_35750</name>
</gene>
<evidence type="ECO:0000313" key="2">
    <source>
        <dbReference type="Proteomes" id="UP000605392"/>
    </source>
</evidence>